<evidence type="ECO:0000256" key="4">
    <source>
        <dbReference type="ARBA" id="ARBA00012045"/>
    </source>
</evidence>
<evidence type="ECO:0000256" key="11">
    <source>
        <dbReference type="ARBA" id="ARBA00023204"/>
    </source>
</evidence>
<dbReference type="RefSeq" id="WP_219235127.1">
    <property type="nucleotide sequence ID" value="NZ_CP049362.1"/>
</dbReference>
<organism evidence="14 15">
    <name type="scientific">Alcaligenes ammonioxydans</name>
    <dbReference type="NCBI Taxonomy" id="2582914"/>
    <lineage>
        <taxon>Bacteria</taxon>
        <taxon>Pseudomonadati</taxon>
        <taxon>Pseudomonadota</taxon>
        <taxon>Betaproteobacteria</taxon>
        <taxon>Burkholderiales</taxon>
        <taxon>Alcaligenaceae</taxon>
        <taxon>Alcaligenes</taxon>
    </lineage>
</organism>
<accession>A0ABX8SVS8</accession>
<dbReference type="SMART" id="SM00478">
    <property type="entry name" value="ENDO3c"/>
    <property type="match status" value="1"/>
</dbReference>
<comment type="function">
    <text evidence="3">Adenine glycosylase active on G-A mispairs. MutY also corrects error-prone DNA synthesis past GO lesions which are due to the oxidatively damaged form of guanine: 7,8-dihydro-8-oxoguanine (8-oxo-dGTP).</text>
</comment>
<evidence type="ECO:0000313" key="14">
    <source>
        <dbReference type="EMBL" id="QXX80131.1"/>
    </source>
</evidence>
<evidence type="ECO:0000256" key="3">
    <source>
        <dbReference type="ARBA" id="ARBA00002933"/>
    </source>
</evidence>
<evidence type="ECO:0000256" key="9">
    <source>
        <dbReference type="ARBA" id="ARBA00023004"/>
    </source>
</evidence>
<proteinExistence type="predicted"/>
<evidence type="ECO:0000313" key="15">
    <source>
        <dbReference type="Proteomes" id="UP000826050"/>
    </source>
</evidence>
<comment type="catalytic activity">
    <reaction evidence="1">
        <text>Hydrolyzes free adenine bases from 7,8-dihydro-8-oxoguanine:adenine mismatched double-stranded DNA, leaving an apurinic site.</text>
        <dbReference type="EC" id="3.2.2.31"/>
    </reaction>
</comment>
<evidence type="ECO:0000256" key="1">
    <source>
        <dbReference type="ARBA" id="ARBA00000843"/>
    </source>
</evidence>
<dbReference type="Proteomes" id="UP000826050">
    <property type="component" value="Chromosome"/>
</dbReference>
<dbReference type="Pfam" id="PF14815">
    <property type="entry name" value="NUDIX_4"/>
    <property type="match status" value="1"/>
</dbReference>
<dbReference type="CDD" id="cd03431">
    <property type="entry name" value="NUDIX_DNA_Glycosylase_C-MutY"/>
    <property type="match status" value="1"/>
</dbReference>
<dbReference type="CDD" id="cd00056">
    <property type="entry name" value="ENDO3c"/>
    <property type="match status" value="1"/>
</dbReference>
<dbReference type="PANTHER" id="PTHR42944:SF1">
    <property type="entry name" value="ADENINE DNA GLYCOSYLASE"/>
    <property type="match status" value="1"/>
</dbReference>
<keyword evidence="11" id="KW-0234">DNA repair</keyword>
<evidence type="ECO:0000256" key="5">
    <source>
        <dbReference type="ARBA" id="ARBA00022023"/>
    </source>
</evidence>
<comment type="cofactor">
    <cofactor evidence="2">
        <name>[4Fe-4S] cluster</name>
        <dbReference type="ChEBI" id="CHEBI:49883"/>
    </cofactor>
</comment>
<keyword evidence="12" id="KW-0326">Glycosidase</keyword>
<dbReference type="EMBL" id="CP049362">
    <property type="protein sequence ID" value="QXX80131.1"/>
    <property type="molecule type" value="Genomic_DNA"/>
</dbReference>
<evidence type="ECO:0000256" key="10">
    <source>
        <dbReference type="ARBA" id="ARBA00023014"/>
    </source>
</evidence>
<keyword evidence="7" id="KW-0227">DNA damage</keyword>
<dbReference type="EC" id="3.2.2.31" evidence="4"/>
<keyword evidence="6" id="KW-0479">Metal-binding</keyword>
<reference evidence="14 15" key="1">
    <citation type="submission" date="2020-02" db="EMBL/GenBank/DDBJ databases">
        <title>Partial ammonium oxidation to N2 by heterotrophic bacteria.</title>
        <authorList>
            <person name="Wu M."/>
        </authorList>
    </citation>
    <scope>NUCLEOTIDE SEQUENCE [LARGE SCALE GENOMIC DNA]</scope>
    <source>
        <strain evidence="14 15">HO-1</strain>
    </source>
</reference>
<dbReference type="PANTHER" id="PTHR42944">
    <property type="entry name" value="ADENINE DNA GLYCOSYLASE"/>
    <property type="match status" value="1"/>
</dbReference>
<keyword evidence="10" id="KW-0411">Iron-sulfur</keyword>
<sequence length="363" mass="40796">MSLPQPCPKNLAEKVVAWQKTSGRHHLPWQNTQDPYRVWLSEIMLQQTQVATVLGYYARFLERFPTVQDLAAAEQDEVMPYWAGLGYYARARNLHRCAREVMEKWGGRFPATAADLATLPGIGRSTACAIAAFCFGERSPIMDGNVKRVFTRYFGIYGPTQKKAVENTLWAKADEMVELAPADLDMAAYTQGLMDLGSQCCTRSKPTCSLCPLQSDCYAHTHQVQSELPSPKERIRQDERYAHLLILELNGQVLLEQRPDKGIWGGLLTLPQFDDASSLHAAALRWSGKKAVALASFQHVFSHFKLHITPWLLHVDETLLAEPTAGQQWHDHESLEQTALPAPVRKLLLGLYQGKNSEQLILS</sequence>
<evidence type="ECO:0000256" key="12">
    <source>
        <dbReference type="ARBA" id="ARBA00023295"/>
    </source>
</evidence>
<feature type="domain" description="HhH-GPD" evidence="13">
    <location>
        <begin position="44"/>
        <end position="199"/>
    </location>
</feature>
<evidence type="ECO:0000259" key="13">
    <source>
        <dbReference type="SMART" id="SM00478"/>
    </source>
</evidence>
<evidence type="ECO:0000256" key="7">
    <source>
        <dbReference type="ARBA" id="ARBA00022763"/>
    </source>
</evidence>
<dbReference type="InterPro" id="IPR005760">
    <property type="entry name" value="A/G_AdeGlyc_MutY"/>
</dbReference>
<keyword evidence="8" id="KW-0378">Hydrolase</keyword>
<dbReference type="InterPro" id="IPR029119">
    <property type="entry name" value="MutY_C"/>
</dbReference>
<dbReference type="InterPro" id="IPR003265">
    <property type="entry name" value="HhH-GPD_domain"/>
</dbReference>
<evidence type="ECO:0000256" key="6">
    <source>
        <dbReference type="ARBA" id="ARBA00022723"/>
    </source>
</evidence>
<name>A0ABX8SVS8_9BURK</name>
<keyword evidence="9" id="KW-0408">Iron</keyword>
<dbReference type="Pfam" id="PF00730">
    <property type="entry name" value="HhH-GPD"/>
    <property type="match status" value="1"/>
</dbReference>
<dbReference type="Pfam" id="PF00633">
    <property type="entry name" value="HHH"/>
    <property type="match status" value="1"/>
</dbReference>
<dbReference type="InterPro" id="IPR044298">
    <property type="entry name" value="MIG/MutY"/>
</dbReference>
<dbReference type="InterPro" id="IPR000445">
    <property type="entry name" value="HhH_motif"/>
</dbReference>
<keyword evidence="15" id="KW-1185">Reference proteome</keyword>
<protein>
    <recommendedName>
        <fullName evidence="5">Adenine DNA glycosylase</fullName>
        <ecNumber evidence="4">3.2.2.31</ecNumber>
    </recommendedName>
</protein>
<evidence type="ECO:0000256" key="2">
    <source>
        <dbReference type="ARBA" id="ARBA00001966"/>
    </source>
</evidence>
<evidence type="ECO:0000256" key="8">
    <source>
        <dbReference type="ARBA" id="ARBA00022801"/>
    </source>
</evidence>
<dbReference type="NCBIfam" id="TIGR01084">
    <property type="entry name" value="mutY"/>
    <property type="match status" value="1"/>
</dbReference>
<gene>
    <name evidence="14" type="primary">mutY</name>
    <name evidence="14" type="ORF">FE795_14655</name>
</gene>